<feature type="region of interest" description="Disordered" evidence="1">
    <location>
        <begin position="183"/>
        <end position="223"/>
    </location>
</feature>
<reference evidence="5 6" key="1">
    <citation type="journal article" date="2019" name="Appl. Microbiol. Biotechnol.">
        <title>Uncovering carbohydrate metabolism through a genotype-phenotype association study of 56 lactic acid bacteria genomes.</title>
        <authorList>
            <person name="Buron-Moles G."/>
            <person name="Chailyan A."/>
            <person name="Dolejs I."/>
            <person name="Forster J."/>
            <person name="Miks M.H."/>
        </authorList>
    </citation>
    <scope>NUCLEOTIDE SEQUENCE [LARGE SCALE GENOMIC DNA]</scope>
    <source>
        <strain evidence="5 6">ATCC 29644</strain>
    </source>
</reference>
<organism evidence="5 6">
    <name type="scientific">Companilactobacillus farciminis</name>
    <dbReference type="NCBI Taxonomy" id="1612"/>
    <lineage>
        <taxon>Bacteria</taxon>
        <taxon>Bacillati</taxon>
        <taxon>Bacillota</taxon>
        <taxon>Bacilli</taxon>
        <taxon>Lactobacillales</taxon>
        <taxon>Lactobacillaceae</taxon>
        <taxon>Companilactobacillus</taxon>
    </lineage>
</organism>
<dbReference type="Pfam" id="PF03217">
    <property type="entry name" value="SlpA"/>
    <property type="match status" value="1"/>
</dbReference>
<evidence type="ECO:0000256" key="2">
    <source>
        <dbReference type="SAM" id="SignalP"/>
    </source>
</evidence>
<keyword evidence="6" id="KW-1185">Reference proteome</keyword>
<keyword evidence="2" id="KW-0732">Signal</keyword>
<protein>
    <submittedName>
        <fullName evidence="5">Uncharacterized protein</fullName>
    </submittedName>
</protein>
<sequence length="385" mass="41713">MKFGKSATIIAALAMATTGALVMSQKDAEAAGVATVSANKIANLYTANGALIHNRALAANSAWAVGKIVDINDEMYYQVATNEYLNAADASYTVNVPTVQKSLAGKIIGGNAQLYRDDTNSMSNRVLANGSSWLVGKIIVNKLGQYFAQVSTHEYADGLNMAFNMPVPQATYVADFGINTQGNTNTNTNTDTNTNTNNNNNTSTNVDINNDNNTSSNQNTSDYQPNLSQINKYFVAYLNALHKANGTAPVQLSQDLMSYATQRAQQQDGLNLDHSTADRDMSENLEGGGFDYMKYAGVKSDKDAAYFMLKSWYDEDNNYSTPGQSGHFGHRAALIYSGPNVGLGITNKDAAFEADWNYDTLSSFQQLYNFTGTDPNTKFISKDAI</sequence>
<feature type="domain" description="SCP" evidence="3">
    <location>
        <begin position="236"/>
        <end position="337"/>
    </location>
</feature>
<evidence type="ECO:0000313" key="5">
    <source>
        <dbReference type="EMBL" id="TDG69797.1"/>
    </source>
</evidence>
<dbReference type="OrthoDB" id="2323075at2"/>
<dbReference type="InterPro" id="IPR035940">
    <property type="entry name" value="CAP_sf"/>
</dbReference>
<evidence type="ECO:0000259" key="4">
    <source>
        <dbReference type="Pfam" id="PF03217"/>
    </source>
</evidence>
<comment type="caution">
    <text evidence="5">The sequence shown here is derived from an EMBL/GenBank/DDBJ whole genome shotgun (WGS) entry which is preliminary data.</text>
</comment>
<evidence type="ECO:0000256" key="1">
    <source>
        <dbReference type="SAM" id="MobiDB-lite"/>
    </source>
</evidence>
<feature type="chain" id="PRO_5038412872" evidence="2">
    <location>
        <begin position="23"/>
        <end position="385"/>
    </location>
</feature>
<feature type="domain" description="S-layer protein C-terminal" evidence="4">
    <location>
        <begin position="30"/>
        <end position="88"/>
    </location>
</feature>
<gene>
    <name evidence="5" type="ORF">C5L30_001930</name>
</gene>
<dbReference type="SUPFAM" id="SSF55797">
    <property type="entry name" value="PR-1-like"/>
    <property type="match status" value="1"/>
</dbReference>
<dbReference type="RefSeq" id="WP_010018880.1">
    <property type="nucleotide sequence ID" value="NZ_PUFN01000029.1"/>
</dbReference>
<feature type="signal peptide" evidence="2">
    <location>
        <begin position="1"/>
        <end position="22"/>
    </location>
</feature>
<evidence type="ECO:0000259" key="3">
    <source>
        <dbReference type="Pfam" id="PF00188"/>
    </source>
</evidence>
<dbReference type="Gene3D" id="3.40.33.10">
    <property type="entry name" value="CAP"/>
    <property type="match status" value="1"/>
</dbReference>
<dbReference type="InterPro" id="IPR014044">
    <property type="entry name" value="CAP_dom"/>
</dbReference>
<dbReference type="AlphaFoldDB" id="A0A4R5NB78"/>
<feature type="compositionally biased region" description="Low complexity" evidence="1">
    <location>
        <begin position="183"/>
        <end position="222"/>
    </location>
</feature>
<proteinExistence type="predicted"/>
<dbReference type="Proteomes" id="UP000295257">
    <property type="component" value="Unassembled WGS sequence"/>
</dbReference>
<dbReference type="Pfam" id="PF00188">
    <property type="entry name" value="CAP"/>
    <property type="match status" value="1"/>
</dbReference>
<dbReference type="InterPro" id="IPR024968">
    <property type="entry name" value="SlpA_C_lactobacillus"/>
</dbReference>
<name>A0A4R5NB78_9LACO</name>
<accession>A0A4R5NB78</accession>
<evidence type="ECO:0000313" key="6">
    <source>
        <dbReference type="Proteomes" id="UP000295257"/>
    </source>
</evidence>
<dbReference type="EMBL" id="PUFN01000029">
    <property type="protein sequence ID" value="TDG69797.1"/>
    <property type="molecule type" value="Genomic_DNA"/>
</dbReference>